<proteinExistence type="predicted"/>
<sequence>MLVPIHFASLTAKRSGKDMSVLAAVMGGLCAPVLNEVSMKLMDLAIPILCGIGLALIERKLRKDKTS</sequence>
<evidence type="ECO:0000313" key="2">
    <source>
        <dbReference type="EMBL" id="PHM57407.1"/>
    </source>
</evidence>
<name>A0A2G0QDV1_XENHO</name>
<reference evidence="1 3" key="1">
    <citation type="submission" date="2016-06" db="EMBL/GenBank/DDBJ databases">
        <title>Bacterial characters and pathogenicity of Xenorhabdus hominickii from an entomopathogenic nematode, Steinernema monticolum.</title>
        <authorList>
            <person name="Park Y."/>
            <person name="Kim Y."/>
        </authorList>
    </citation>
    <scope>NUCLEOTIDE SEQUENCE [LARGE SCALE GENOMIC DNA]</scope>
    <source>
        <strain evidence="1 3">ANU1</strain>
    </source>
</reference>
<dbReference type="Proteomes" id="UP000225433">
    <property type="component" value="Unassembled WGS sequence"/>
</dbReference>
<keyword evidence="3" id="KW-1185">Reference proteome</keyword>
<organism evidence="2 4">
    <name type="scientific">Xenorhabdus hominickii</name>
    <dbReference type="NCBI Taxonomy" id="351679"/>
    <lineage>
        <taxon>Bacteria</taxon>
        <taxon>Pseudomonadati</taxon>
        <taxon>Pseudomonadota</taxon>
        <taxon>Gammaproteobacteria</taxon>
        <taxon>Enterobacterales</taxon>
        <taxon>Morganellaceae</taxon>
        <taxon>Xenorhabdus</taxon>
    </lineage>
</organism>
<dbReference type="AlphaFoldDB" id="A0A2G0QDV1"/>
<dbReference type="KEGG" id="xho:A9255_13365"/>
<dbReference type="EMBL" id="CP016176">
    <property type="protein sequence ID" value="AOM41476.1"/>
    <property type="molecule type" value="Genomic_DNA"/>
</dbReference>
<dbReference type="STRING" id="351679.A9255_13365"/>
<dbReference type="EMBL" id="NJAI01000001">
    <property type="protein sequence ID" value="PHM57407.1"/>
    <property type="molecule type" value="Genomic_DNA"/>
</dbReference>
<evidence type="ECO:0000313" key="3">
    <source>
        <dbReference type="Proteomes" id="UP000094600"/>
    </source>
</evidence>
<evidence type="ECO:0000313" key="1">
    <source>
        <dbReference type="EMBL" id="AOM41476.1"/>
    </source>
</evidence>
<reference evidence="2 4" key="2">
    <citation type="journal article" date="2017" name="Nat. Microbiol.">
        <title>Natural product diversity associated with the nematode symbionts Photorhabdus and Xenorhabdus.</title>
        <authorList>
            <person name="Tobias N.J."/>
            <person name="Wolff H."/>
            <person name="Djahanschiri B."/>
            <person name="Grundmann F."/>
            <person name="Kronenwerth M."/>
            <person name="Shi Y.M."/>
            <person name="Simonyi S."/>
            <person name="Grun P."/>
            <person name="Shapiro-Ilan D."/>
            <person name="Pidot S.J."/>
            <person name="Stinear T.P."/>
            <person name="Ebersberger I."/>
            <person name="Bode H.B."/>
        </authorList>
    </citation>
    <scope>NUCLEOTIDE SEQUENCE [LARGE SCALE GENOMIC DNA]</scope>
    <source>
        <strain evidence="2 4">DSM 17903</strain>
    </source>
</reference>
<accession>A0A2G0QDV1</accession>
<gene>
    <name evidence="1" type="ORF">A9255_13365</name>
    <name evidence="2" type="ORF">Xhom_00374</name>
</gene>
<evidence type="ECO:0000313" key="4">
    <source>
        <dbReference type="Proteomes" id="UP000225433"/>
    </source>
</evidence>
<dbReference type="RefSeq" id="WP_069317152.1">
    <property type="nucleotide sequence ID" value="NZ_CAWNQJ010000001.1"/>
</dbReference>
<dbReference type="Proteomes" id="UP000094600">
    <property type="component" value="Chromosome"/>
</dbReference>
<protein>
    <submittedName>
        <fullName evidence="2">Uncharacterized protein</fullName>
    </submittedName>
</protein>